<keyword evidence="11" id="KW-1185">Reference proteome</keyword>
<dbReference type="GO" id="GO:0000494">
    <property type="term" value="P:box C/D sno(s)RNA 3'-end processing"/>
    <property type="evidence" value="ECO:0007669"/>
    <property type="project" value="TreeGrafter"/>
</dbReference>
<evidence type="ECO:0000256" key="8">
    <source>
        <dbReference type="ARBA" id="ARBA00047568"/>
    </source>
</evidence>
<dbReference type="EMBL" id="JAPDFW010000070">
    <property type="protein sequence ID" value="KAJ5074245.1"/>
    <property type="molecule type" value="Genomic_DNA"/>
</dbReference>
<evidence type="ECO:0000256" key="3">
    <source>
        <dbReference type="ARBA" id="ARBA00022552"/>
    </source>
</evidence>
<dbReference type="PRINTS" id="PR00052">
    <property type="entry name" value="FIBRILLARIN"/>
</dbReference>
<evidence type="ECO:0000313" key="10">
    <source>
        <dbReference type="EMBL" id="KAJ5074245.1"/>
    </source>
</evidence>
<evidence type="ECO:0000256" key="2">
    <source>
        <dbReference type="ARBA" id="ARBA00015190"/>
    </source>
</evidence>
<dbReference type="PANTHER" id="PTHR10335">
    <property type="entry name" value="RRNA 2-O-METHYLTRANSFERASE FIBRILLARIN"/>
    <property type="match status" value="1"/>
</dbReference>
<dbReference type="GO" id="GO:0003723">
    <property type="term" value="F:RNA binding"/>
    <property type="evidence" value="ECO:0007669"/>
    <property type="project" value="UniProtKB-KW"/>
</dbReference>
<evidence type="ECO:0000256" key="7">
    <source>
        <dbReference type="ARBA" id="ARBA00032245"/>
    </source>
</evidence>
<keyword evidence="3" id="KW-0698">rRNA processing</keyword>
<dbReference type="GO" id="GO:1990259">
    <property type="term" value="F:histone H2AQ104 methyltransferase activity"/>
    <property type="evidence" value="ECO:0007669"/>
    <property type="project" value="TreeGrafter"/>
</dbReference>
<name>A0A9Q0LKN5_ANAIG</name>
<comment type="caution">
    <text evidence="10">The sequence shown here is derived from an EMBL/GenBank/DDBJ whole genome shotgun (WGS) entry which is preliminary data.</text>
</comment>
<keyword evidence="5" id="KW-0808">Transferase</keyword>
<dbReference type="SUPFAM" id="SSF53335">
    <property type="entry name" value="S-adenosyl-L-methionine-dependent methyltransferases"/>
    <property type="match status" value="1"/>
</dbReference>
<dbReference type="Pfam" id="PF01269">
    <property type="entry name" value="Fibrillarin"/>
    <property type="match status" value="2"/>
</dbReference>
<proteinExistence type="inferred from homology"/>
<dbReference type="OrthoDB" id="1859733at2759"/>
<protein>
    <recommendedName>
        <fullName evidence="2">rRNA 2'-O-methyltransferase fibrillarin</fullName>
    </recommendedName>
    <alternativeName>
        <fullName evidence="7">Histone-glutamine methyltransferase</fullName>
    </alternativeName>
</protein>
<evidence type="ECO:0000256" key="9">
    <source>
        <dbReference type="SAM" id="MobiDB-lite"/>
    </source>
</evidence>
<evidence type="ECO:0000256" key="4">
    <source>
        <dbReference type="ARBA" id="ARBA00022603"/>
    </source>
</evidence>
<accession>A0A9Q0LKN5</accession>
<dbReference type="GO" id="GO:0032040">
    <property type="term" value="C:small-subunit processome"/>
    <property type="evidence" value="ECO:0007669"/>
    <property type="project" value="TreeGrafter"/>
</dbReference>
<evidence type="ECO:0000256" key="1">
    <source>
        <dbReference type="ARBA" id="ARBA00010632"/>
    </source>
</evidence>
<evidence type="ECO:0000256" key="6">
    <source>
        <dbReference type="ARBA" id="ARBA00022884"/>
    </source>
</evidence>
<keyword evidence="6" id="KW-0694">RNA-binding</keyword>
<dbReference type="SMART" id="SM01206">
    <property type="entry name" value="Fibrillarin"/>
    <property type="match status" value="1"/>
</dbReference>
<dbReference type="Gene3D" id="3.40.50.150">
    <property type="entry name" value="Vaccinia Virus protein VP39"/>
    <property type="match status" value="2"/>
</dbReference>
<dbReference type="InterPro" id="IPR029063">
    <property type="entry name" value="SAM-dependent_MTases_sf"/>
</dbReference>
<organism evidence="10 11">
    <name type="scientific">Anaeramoeba ignava</name>
    <name type="common">Anaerobic marine amoeba</name>
    <dbReference type="NCBI Taxonomy" id="1746090"/>
    <lineage>
        <taxon>Eukaryota</taxon>
        <taxon>Metamonada</taxon>
        <taxon>Anaeramoebidae</taxon>
        <taxon>Anaeramoeba</taxon>
    </lineage>
</organism>
<dbReference type="PANTHER" id="PTHR10335:SF17">
    <property type="entry name" value="FIBRILLARIN"/>
    <property type="match status" value="1"/>
</dbReference>
<dbReference type="AlphaFoldDB" id="A0A9Q0LKN5"/>
<keyword evidence="4" id="KW-0489">Methyltransferase</keyword>
<evidence type="ECO:0000256" key="5">
    <source>
        <dbReference type="ARBA" id="ARBA00022679"/>
    </source>
</evidence>
<dbReference type="GO" id="GO:0008649">
    <property type="term" value="F:rRNA methyltransferase activity"/>
    <property type="evidence" value="ECO:0007669"/>
    <property type="project" value="TreeGrafter"/>
</dbReference>
<feature type="region of interest" description="Disordered" evidence="9">
    <location>
        <begin position="1"/>
        <end position="35"/>
    </location>
</feature>
<dbReference type="OMA" id="YKMLAMI"/>
<reference evidence="10" key="1">
    <citation type="submission" date="2022-10" db="EMBL/GenBank/DDBJ databases">
        <title>Novel sulphate-reducing endosymbionts in the free-living metamonad Anaeramoeba.</title>
        <authorList>
            <person name="Jerlstrom-Hultqvist J."/>
            <person name="Cepicka I."/>
            <person name="Gallot-Lavallee L."/>
            <person name="Salas-Leiva D."/>
            <person name="Curtis B.A."/>
            <person name="Zahonova K."/>
            <person name="Pipaliya S."/>
            <person name="Dacks J."/>
            <person name="Roger A.J."/>
        </authorList>
    </citation>
    <scope>NUCLEOTIDE SEQUENCE</scope>
    <source>
        <strain evidence="10">BMAN</strain>
    </source>
</reference>
<dbReference type="Gene3D" id="3.30.200.20">
    <property type="entry name" value="Phosphorylase Kinase, domain 1"/>
    <property type="match status" value="1"/>
</dbReference>
<dbReference type="Proteomes" id="UP001149090">
    <property type="component" value="Unassembled WGS sequence"/>
</dbReference>
<sequence length="188" mass="21129">MNRRQKPGRNSPTKSFGKGRGKPNQQGRKGKKYGHDGVYIVRGKEESLATVNLIPGETVYGEKKISQEKEGKKVEYRIWNPFRSKLAAAILGGIDKMWIQPGAKVLYLGAASGTTVSHCSDIVGETGRNYLLNAEQFLKTNGHYIISIKAKCIDSTLEPEVVFQNEVKKLRESHLKPLEQFTFIYLFI</sequence>
<comment type="catalytic activity">
    <reaction evidence="8">
        <text>L-glutaminyl-[histone H2A] + S-adenosyl-L-methionine = N(5)-methyl-L-glutaminyl-[histone H2A] + S-adenosyl-L-homocysteine + H(+)</text>
        <dbReference type="Rhea" id="RHEA:50904"/>
        <dbReference type="Rhea" id="RHEA-COMP:12837"/>
        <dbReference type="Rhea" id="RHEA-COMP:12839"/>
        <dbReference type="ChEBI" id="CHEBI:15378"/>
        <dbReference type="ChEBI" id="CHEBI:30011"/>
        <dbReference type="ChEBI" id="CHEBI:57856"/>
        <dbReference type="ChEBI" id="CHEBI:59789"/>
        <dbReference type="ChEBI" id="CHEBI:61891"/>
    </reaction>
</comment>
<gene>
    <name evidence="10" type="ORF">M0811_00874</name>
</gene>
<dbReference type="GO" id="GO:0031428">
    <property type="term" value="C:box C/D methylation guide snoRNP complex"/>
    <property type="evidence" value="ECO:0007669"/>
    <property type="project" value="TreeGrafter"/>
</dbReference>
<dbReference type="InterPro" id="IPR000692">
    <property type="entry name" value="Fibrillarin"/>
</dbReference>
<evidence type="ECO:0000313" key="11">
    <source>
        <dbReference type="Proteomes" id="UP001149090"/>
    </source>
</evidence>
<comment type="similarity">
    <text evidence="1">Belongs to the methyltransferase superfamily. Fibrillarin family.</text>
</comment>